<accession>A0AAW0MPQ5</accession>
<proteinExistence type="predicted"/>
<dbReference type="InterPro" id="IPR058030">
    <property type="entry name" value="TRIM8/14/16/25/29/45/65_CC"/>
</dbReference>
<dbReference type="EMBL" id="JBBPFD010000491">
    <property type="protein sequence ID" value="KAK7878696.1"/>
    <property type="molecule type" value="Genomic_DNA"/>
</dbReference>
<keyword evidence="3" id="KW-1185">Reference proteome</keyword>
<feature type="domain" description="TRIM8/14/16/25/29/45/65 coiled-coil region" evidence="1">
    <location>
        <begin position="6"/>
        <end position="143"/>
    </location>
</feature>
<dbReference type="Pfam" id="PF25600">
    <property type="entry name" value="TRIM_CC"/>
    <property type="match status" value="1"/>
</dbReference>
<dbReference type="AlphaFoldDB" id="A0AAW0MPQ5"/>
<evidence type="ECO:0000313" key="2">
    <source>
        <dbReference type="EMBL" id="KAK7878696.1"/>
    </source>
</evidence>
<protein>
    <recommendedName>
        <fullName evidence="1">TRIM8/14/16/25/29/45/65 coiled-coil region domain-containing protein</fullName>
    </recommendedName>
</protein>
<gene>
    <name evidence="2" type="ORF">WMY93_030532</name>
</gene>
<sequence>MEDATSRNMKEIRSHIEQSKKKKDVDVADVEKVFALLVNSLKRDKLRLVQIIEQKYKDALREPENRVCQLQKRIIEIQKKRAQLEEAAQIDDHLRLLQRKVELPEPHHEDLLSQFDLDDEEPYSGIVKSAMEEMEDILGEEMDKLIQRVQDPYNRDNFVNALQIWVPPKDELQMIQQNDAVDLTLDPYSAHSQMGFPLDDFIMKLMLVMQMDGF</sequence>
<name>A0AAW0MPQ5_9GOBI</name>
<evidence type="ECO:0000259" key="1">
    <source>
        <dbReference type="Pfam" id="PF25600"/>
    </source>
</evidence>
<reference evidence="3" key="1">
    <citation type="submission" date="2024-04" db="EMBL/GenBank/DDBJ databases">
        <title>Salinicola lusitanus LLJ914,a marine bacterium isolated from the Okinawa Trough.</title>
        <authorList>
            <person name="Li J."/>
        </authorList>
    </citation>
    <scope>NUCLEOTIDE SEQUENCE [LARGE SCALE GENOMIC DNA]</scope>
</reference>
<organism evidence="2 3">
    <name type="scientific">Mugilogobius chulae</name>
    <name type="common">yellowstripe goby</name>
    <dbReference type="NCBI Taxonomy" id="88201"/>
    <lineage>
        <taxon>Eukaryota</taxon>
        <taxon>Metazoa</taxon>
        <taxon>Chordata</taxon>
        <taxon>Craniata</taxon>
        <taxon>Vertebrata</taxon>
        <taxon>Euteleostomi</taxon>
        <taxon>Actinopterygii</taxon>
        <taxon>Neopterygii</taxon>
        <taxon>Teleostei</taxon>
        <taxon>Neoteleostei</taxon>
        <taxon>Acanthomorphata</taxon>
        <taxon>Gobiaria</taxon>
        <taxon>Gobiiformes</taxon>
        <taxon>Gobioidei</taxon>
        <taxon>Gobiidae</taxon>
        <taxon>Gobionellinae</taxon>
        <taxon>Mugilogobius</taxon>
    </lineage>
</organism>
<dbReference type="Proteomes" id="UP001460270">
    <property type="component" value="Unassembled WGS sequence"/>
</dbReference>
<comment type="caution">
    <text evidence="2">The sequence shown here is derived from an EMBL/GenBank/DDBJ whole genome shotgun (WGS) entry which is preliminary data.</text>
</comment>
<evidence type="ECO:0000313" key="3">
    <source>
        <dbReference type="Proteomes" id="UP001460270"/>
    </source>
</evidence>